<dbReference type="GO" id="GO:0016787">
    <property type="term" value="F:hydrolase activity"/>
    <property type="evidence" value="ECO:0007669"/>
    <property type="project" value="UniProtKB-KW"/>
</dbReference>
<dbReference type="CDD" id="cd02603">
    <property type="entry name" value="HAD_sEH-N_like"/>
    <property type="match status" value="1"/>
</dbReference>
<keyword evidence="1" id="KW-0378">Hydrolase</keyword>
<evidence type="ECO:0000313" key="1">
    <source>
        <dbReference type="EMBL" id="PWK19495.1"/>
    </source>
</evidence>
<name>A0A316DNI1_9FLAO</name>
<gene>
    <name evidence="1" type="ORF">LX78_00842</name>
</gene>
<comment type="caution">
    <text evidence="1">The sequence shown here is derived from an EMBL/GenBank/DDBJ whole genome shotgun (WGS) entry which is preliminary data.</text>
</comment>
<dbReference type="PANTHER" id="PTHR43611">
    <property type="entry name" value="ALPHA-D-GLUCOSE 1-PHOSPHATE PHOSPHATASE"/>
    <property type="match status" value="1"/>
</dbReference>
<organism evidence="1 2">
    <name type="scientific">Xanthomarina spongicola</name>
    <dbReference type="NCBI Taxonomy" id="570520"/>
    <lineage>
        <taxon>Bacteria</taxon>
        <taxon>Pseudomonadati</taxon>
        <taxon>Bacteroidota</taxon>
        <taxon>Flavobacteriia</taxon>
        <taxon>Flavobacteriales</taxon>
        <taxon>Flavobacteriaceae</taxon>
        <taxon>Xanthomarina</taxon>
    </lineage>
</organism>
<dbReference type="InterPro" id="IPR006439">
    <property type="entry name" value="HAD-SF_hydro_IA"/>
</dbReference>
<dbReference type="SFLD" id="SFLDS00003">
    <property type="entry name" value="Haloacid_Dehalogenase"/>
    <property type="match status" value="1"/>
</dbReference>
<evidence type="ECO:0000313" key="2">
    <source>
        <dbReference type="Proteomes" id="UP000245430"/>
    </source>
</evidence>
<dbReference type="SUPFAM" id="SSF56784">
    <property type="entry name" value="HAD-like"/>
    <property type="match status" value="1"/>
</dbReference>
<protein>
    <submittedName>
        <fullName evidence="1">Putative hydrolase of the HAD superfamily</fullName>
    </submittedName>
</protein>
<dbReference type="Pfam" id="PF00702">
    <property type="entry name" value="Hydrolase"/>
    <property type="match status" value="1"/>
</dbReference>
<reference evidence="1 2" key="1">
    <citation type="submission" date="2018-05" db="EMBL/GenBank/DDBJ databases">
        <title>Genomic Encyclopedia of Archaeal and Bacterial Type Strains, Phase II (KMG-II): from individual species to whole genera.</title>
        <authorList>
            <person name="Goeker M."/>
        </authorList>
    </citation>
    <scope>NUCLEOTIDE SEQUENCE [LARGE SCALE GENOMIC DNA]</scope>
    <source>
        <strain evidence="1 2">DSM 22637</strain>
    </source>
</reference>
<dbReference type="PANTHER" id="PTHR43611:SF3">
    <property type="entry name" value="FLAVIN MONONUCLEOTIDE HYDROLASE 1, CHLOROPLATIC"/>
    <property type="match status" value="1"/>
</dbReference>
<dbReference type="Gene3D" id="1.10.150.240">
    <property type="entry name" value="Putative phosphatase, domain 2"/>
    <property type="match status" value="1"/>
</dbReference>
<dbReference type="RefSeq" id="WP_109681399.1">
    <property type="nucleotide sequence ID" value="NZ_QGGP01000002.1"/>
</dbReference>
<dbReference type="InterPro" id="IPR036412">
    <property type="entry name" value="HAD-like_sf"/>
</dbReference>
<sequence>MNKTLIFDFGDVFINLDKEGAMNHALDIFKLKTLSEELIAFNSLYEQGLISTEEFIEFYLENFPDLDEDDVLYAWNCILKDFPEHRLDFIKNLAKENTYNLILLSNTNELHIDWIKERVSFYEDFKNCFHKFYLSHEIQLRKPDASIYNFVLKENKLNPGDCLFIDDTIENIEAAAKLGIHTWNINPKTEDISNLFTIKKEFF</sequence>
<dbReference type="InterPro" id="IPR023214">
    <property type="entry name" value="HAD_sf"/>
</dbReference>
<dbReference type="InterPro" id="IPR023198">
    <property type="entry name" value="PGP-like_dom2"/>
</dbReference>
<dbReference type="AlphaFoldDB" id="A0A316DNI1"/>
<dbReference type="EMBL" id="QGGP01000002">
    <property type="protein sequence ID" value="PWK19495.1"/>
    <property type="molecule type" value="Genomic_DNA"/>
</dbReference>
<proteinExistence type="predicted"/>
<dbReference type="NCBIfam" id="TIGR01509">
    <property type="entry name" value="HAD-SF-IA-v3"/>
    <property type="match status" value="1"/>
</dbReference>
<dbReference type="Gene3D" id="3.40.50.1000">
    <property type="entry name" value="HAD superfamily/HAD-like"/>
    <property type="match status" value="1"/>
</dbReference>
<dbReference type="PRINTS" id="PR00413">
    <property type="entry name" value="HADHALOGNASE"/>
</dbReference>
<dbReference type="OrthoDB" id="9797415at2"/>
<dbReference type="Proteomes" id="UP000245430">
    <property type="component" value="Unassembled WGS sequence"/>
</dbReference>
<keyword evidence="2" id="KW-1185">Reference proteome</keyword>
<accession>A0A316DNI1</accession>
<dbReference type="SFLD" id="SFLDG01129">
    <property type="entry name" value="C1.5:_HAD__Beta-PGM__Phosphata"/>
    <property type="match status" value="1"/>
</dbReference>